<proteinExistence type="predicted"/>
<comment type="caution">
    <text evidence="1">The sequence shown here is derived from an EMBL/GenBank/DDBJ whole genome shotgun (WGS) entry which is preliminary data.</text>
</comment>
<sequence length="45" mass="4798">MRERALSMQLAHGFTCLGKGGLIKVSCRLGTATAPVSRTDFLGVF</sequence>
<reference evidence="1 2" key="1">
    <citation type="journal article" date="2020" name="Cell Rep.">
        <title>Local necrotic cells trigger systemic immune activation via gut microbiome dysbiosis in Drosophila.</title>
        <authorList>
            <person name="Kosakamoto H."/>
            <person name="Yamauchi T."/>
            <person name="Akuzawa-Tokita Y."/>
            <person name="Nishimura K."/>
            <person name="Soga T."/>
            <person name="Murakami T."/>
            <person name="Mori H."/>
            <person name="Yamamoto K."/>
            <person name="Miyazaki R."/>
            <person name="Koto A."/>
            <person name="Miura M."/>
            <person name="Obata F."/>
        </authorList>
    </citation>
    <scope>NUCLEOTIDE SEQUENCE [LARGE SCALE GENOMIC DNA]</scope>
    <source>
        <strain evidence="1 2">Ai</strain>
    </source>
</reference>
<gene>
    <name evidence="1" type="ORF">DmAi_21180</name>
</gene>
<dbReference type="Proteomes" id="UP000548726">
    <property type="component" value="Unassembled WGS sequence"/>
</dbReference>
<organism evidence="1 2">
    <name type="scientific">Acetobacter persici</name>
    <dbReference type="NCBI Taxonomy" id="1076596"/>
    <lineage>
        <taxon>Bacteria</taxon>
        <taxon>Pseudomonadati</taxon>
        <taxon>Pseudomonadota</taxon>
        <taxon>Alphaproteobacteria</taxon>
        <taxon>Acetobacterales</taxon>
        <taxon>Acetobacteraceae</taxon>
        <taxon>Acetobacter</taxon>
    </lineage>
</organism>
<protein>
    <submittedName>
        <fullName evidence="1">Uncharacterized protein</fullName>
    </submittedName>
</protein>
<dbReference type="EMBL" id="BLJP01000008">
    <property type="protein sequence ID" value="GFE94059.1"/>
    <property type="molecule type" value="Genomic_DNA"/>
</dbReference>
<accession>A0A6V8I8W3</accession>
<name>A0A6V8I8W3_9PROT</name>
<evidence type="ECO:0000313" key="2">
    <source>
        <dbReference type="Proteomes" id="UP000548726"/>
    </source>
</evidence>
<dbReference type="AlphaFoldDB" id="A0A6V8I8W3"/>
<keyword evidence="2" id="KW-1185">Reference proteome</keyword>
<evidence type="ECO:0000313" key="1">
    <source>
        <dbReference type="EMBL" id="GFE94059.1"/>
    </source>
</evidence>